<comment type="subcellular location">
    <subcellularLocation>
        <location evidence="1 7">Cell membrane</location>
        <topology evidence="1 7">Multi-pass membrane protein</topology>
    </subcellularLocation>
</comment>
<dbReference type="CDD" id="cd06261">
    <property type="entry name" value="TM_PBP2"/>
    <property type="match status" value="1"/>
</dbReference>
<evidence type="ECO:0000256" key="1">
    <source>
        <dbReference type="ARBA" id="ARBA00004651"/>
    </source>
</evidence>
<evidence type="ECO:0000256" key="2">
    <source>
        <dbReference type="ARBA" id="ARBA00022448"/>
    </source>
</evidence>
<protein>
    <submittedName>
        <fullName evidence="10">ABC transporter permease</fullName>
    </submittedName>
</protein>
<evidence type="ECO:0000313" key="10">
    <source>
        <dbReference type="EMBL" id="MEU8134354.1"/>
    </source>
</evidence>
<feature type="transmembrane region" description="Helical" evidence="7">
    <location>
        <begin position="165"/>
        <end position="183"/>
    </location>
</feature>
<name>A0ABV3DF26_9ACTN</name>
<dbReference type="RefSeq" id="WP_358352936.1">
    <property type="nucleotide sequence ID" value="NZ_JBEZFP010000025.1"/>
</dbReference>
<dbReference type="EMBL" id="JBEZFP010000025">
    <property type="protein sequence ID" value="MEU8134354.1"/>
    <property type="molecule type" value="Genomic_DNA"/>
</dbReference>
<feature type="transmembrane region" description="Helical" evidence="7">
    <location>
        <begin position="42"/>
        <end position="62"/>
    </location>
</feature>
<keyword evidence="4 7" id="KW-0812">Transmembrane</keyword>
<feature type="transmembrane region" description="Helical" evidence="7">
    <location>
        <begin position="106"/>
        <end position="128"/>
    </location>
</feature>
<evidence type="ECO:0000259" key="9">
    <source>
        <dbReference type="PROSITE" id="PS50928"/>
    </source>
</evidence>
<dbReference type="SUPFAM" id="SSF161098">
    <property type="entry name" value="MetI-like"/>
    <property type="match status" value="1"/>
</dbReference>
<comment type="similarity">
    <text evidence="7">Belongs to the binding-protein-dependent transport system permease family.</text>
</comment>
<feature type="domain" description="ABC transmembrane type-1" evidence="9">
    <location>
        <begin position="102"/>
        <end position="290"/>
    </location>
</feature>
<comment type="caution">
    <text evidence="10">The sequence shown here is derived from an EMBL/GenBank/DDBJ whole genome shotgun (WGS) entry which is preliminary data.</text>
</comment>
<dbReference type="InterPro" id="IPR000515">
    <property type="entry name" value="MetI-like"/>
</dbReference>
<keyword evidence="2 7" id="KW-0813">Transport</keyword>
<dbReference type="PANTHER" id="PTHR43386:SF1">
    <property type="entry name" value="D,D-DIPEPTIDE TRANSPORT SYSTEM PERMEASE PROTEIN DDPC-RELATED"/>
    <property type="match status" value="1"/>
</dbReference>
<dbReference type="Proteomes" id="UP001551482">
    <property type="component" value="Unassembled WGS sequence"/>
</dbReference>
<keyword evidence="11" id="KW-1185">Reference proteome</keyword>
<dbReference type="Pfam" id="PF00528">
    <property type="entry name" value="BPD_transp_1"/>
    <property type="match status" value="1"/>
</dbReference>
<feature type="region of interest" description="Disordered" evidence="8">
    <location>
        <begin position="1"/>
        <end position="25"/>
    </location>
</feature>
<sequence length="299" mass="31223">MATETLTPGTPAPKTPEAAAPTAAKPRRVRNRYLRGLLSPRGLFGLALVGLIFAAGLAAPLLTSHDPTFQTADALRGPGSGDHVWGTDEIGRDLLSRLLYGIRTDLLIVAAAVPLGLLIGCSLALVATTHRAADVAVQRLFDLLLSFPGLILGLTVTAIMGPGKATIITVITIIEIPSFGRMLRGAILVHRDREYATAARVGGAGPLRLLTRHVLPNAADPVVVQIAVSMSIAVILEGAMSFIGIGVRPPDPSLGGILAEARPYLEDHPTYALGPLVVITALVVGLNLIAEALNRGARR</sequence>
<evidence type="ECO:0000256" key="7">
    <source>
        <dbReference type="RuleBase" id="RU363032"/>
    </source>
</evidence>
<evidence type="ECO:0000256" key="8">
    <source>
        <dbReference type="SAM" id="MobiDB-lite"/>
    </source>
</evidence>
<accession>A0ABV3DF26</accession>
<gene>
    <name evidence="10" type="ORF">AB0C36_12680</name>
</gene>
<dbReference type="InterPro" id="IPR050366">
    <property type="entry name" value="BP-dependent_transpt_permease"/>
</dbReference>
<evidence type="ECO:0000256" key="5">
    <source>
        <dbReference type="ARBA" id="ARBA00022989"/>
    </source>
</evidence>
<feature type="compositionally biased region" description="Low complexity" evidence="8">
    <location>
        <begin position="15"/>
        <end position="24"/>
    </location>
</feature>
<dbReference type="InterPro" id="IPR035906">
    <property type="entry name" value="MetI-like_sf"/>
</dbReference>
<feature type="transmembrane region" description="Helical" evidence="7">
    <location>
        <begin position="222"/>
        <end position="245"/>
    </location>
</feature>
<feature type="transmembrane region" description="Helical" evidence="7">
    <location>
        <begin position="271"/>
        <end position="290"/>
    </location>
</feature>
<evidence type="ECO:0000256" key="3">
    <source>
        <dbReference type="ARBA" id="ARBA00022475"/>
    </source>
</evidence>
<proteinExistence type="inferred from homology"/>
<evidence type="ECO:0000256" key="6">
    <source>
        <dbReference type="ARBA" id="ARBA00023136"/>
    </source>
</evidence>
<keyword evidence="6 7" id="KW-0472">Membrane</keyword>
<dbReference type="PANTHER" id="PTHR43386">
    <property type="entry name" value="OLIGOPEPTIDE TRANSPORT SYSTEM PERMEASE PROTEIN APPC"/>
    <property type="match status" value="1"/>
</dbReference>
<reference evidence="10 11" key="1">
    <citation type="submission" date="2024-06" db="EMBL/GenBank/DDBJ databases">
        <title>The Natural Products Discovery Center: Release of the First 8490 Sequenced Strains for Exploring Actinobacteria Biosynthetic Diversity.</title>
        <authorList>
            <person name="Kalkreuter E."/>
            <person name="Kautsar S.A."/>
            <person name="Yang D."/>
            <person name="Bader C.D."/>
            <person name="Teijaro C.N."/>
            <person name="Fluegel L."/>
            <person name="Davis C.M."/>
            <person name="Simpson J.R."/>
            <person name="Lauterbach L."/>
            <person name="Steele A.D."/>
            <person name="Gui C."/>
            <person name="Meng S."/>
            <person name="Li G."/>
            <person name="Viehrig K."/>
            <person name="Ye F."/>
            <person name="Su P."/>
            <person name="Kiefer A.F."/>
            <person name="Nichols A."/>
            <person name="Cepeda A.J."/>
            <person name="Yan W."/>
            <person name="Fan B."/>
            <person name="Jiang Y."/>
            <person name="Adhikari A."/>
            <person name="Zheng C.-J."/>
            <person name="Schuster L."/>
            <person name="Cowan T.M."/>
            <person name="Smanski M.J."/>
            <person name="Chevrette M.G."/>
            <person name="De Carvalho L.P.S."/>
            <person name="Shen B."/>
        </authorList>
    </citation>
    <scope>NUCLEOTIDE SEQUENCE [LARGE SCALE GENOMIC DNA]</scope>
    <source>
        <strain evidence="10 11">NPDC048946</strain>
    </source>
</reference>
<keyword evidence="3" id="KW-1003">Cell membrane</keyword>
<evidence type="ECO:0000313" key="11">
    <source>
        <dbReference type="Proteomes" id="UP001551482"/>
    </source>
</evidence>
<dbReference type="Gene3D" id="1.10.3720.10">
    <property type="entry name" value="MetI-like"/>
    <property type="match status" value="1"/>
</dbReference>
<organism evidence="10 11">
    <name type="scientific">Streptodolium elevatio</name>
    <dbReference type="NCBI Taxonomy" id="3157996"/>
    <lineage>
        <taxon>Bacteria</taxon>
        <taxon>Bacillati</taxon>
        <taxon>Actinomycetota</taxon>
        <taxon>Actinomycetes</taxon>
        <taxon>Kitasatosporales</taxon>
        <taxon>Streptomycetaceae</taxon>
        <taxon>Streptodolium</taxon>
    </lineage>
</organism>
<evidence type="ECO:0000256" key="4">
    <source>
        <dbReference type="ARBA" id="ARBA00022692"/>
    </source>
</evidence>
<feature type="transmembrane region" description="Helical" evidence="7">
    <location>
        <begin position="140"/>
        <end position="159"/>
    </location>
</feature>
<dbReference type="PROSITE" id="PS50928">
    <property type="entry name" value="ABC_TM1"/>
    <property type="match status" value="1"/>
</dbReference>
<keyword evidence="5 7" id="KW-1133">Transmembrane helix</keyword>